<sequence>MNGAQDTDRNISVLLRLHDELDEAAGPMTAQAIAASFRPPVAVQTVENALADLLIKGWVISTRRFPLMTYKISRNGILEVERTHDISTTVNPGDGMIYRAYNSRQPGDVQSHFDWTKWGTIAASIFAVIAIVVAIWLDYN</sequence>
<evidence type="ECO:0000313" key="2">
    <source>
        <dbReference type="EMBL" id="TXC71124.1"/>
    </source>
</evidence>
<dbReference type="OrthoDB" id="9871697at2"/>
<keyword evidence="1" id="KW-1133">Transmembrane helix</keyword>
<gene>
    <name evidence="2" type="ORF">FSB78_09290</name>
</gene>
<keyword evidence="1" id="KW-0812">Transmembrane</keyword>
<accession>A0A5C6UF75</accession>
<reference evidence="2 3" key="1">
    <citation type="journal article" date="2013" name="Antonie Van Leeuwenhoek">
        <title>Sphingomonas ginsenosidivorax sp. nov., with the ability to transform ginsenosides.</title>
        <authorList>
            <person name="Jin X.F."/>
            <person name="Kim J.K."/>
            <person name="Liu Q.M."/>
            <person name="Kang M.S."/>
            <person name="He D."/>
            <person name="Jin F.X."/>
            <person name="Kim S.C."/>
            <person name="Im W.T."/>
        </authorList>
    </citation>
    <scope>NUCLEOTIDE SEQUENCE [LARGE SCALE GENOMIC DNA]</scope>
    <source>
        <strain evidence="2 3">KHI67</strain>
    </source>
</reference>
<dbReference type="RefSeq" id="WP_147082103.1">
    <property type="nucleotide sequence ID" value="NZ_VOQR01000001.1"/>
</dbReference>
<feature type="transmembrane region" description="Helical" evidence="1">
    <location>
        <begin position="118"/>
        <end position="137"/>
    </location>
</feature>
<keyword evidence="3" id="KW-1185">Reference proteome</keyword>
<proteinExistence type="predicted"/>
<organism evidence="2 3">
    <name type="scientific">Sphingomonas ginsenosidivorax</name>
    <dbReference type="NCBI Taxonomy" id="862135"/>
    <lineage>
        <taxon>Bacteria</taxon>
        <taxon>Pseudomonadati</taxon>
        <taxon>Pseudomonadota</taxon>
        <taxon>Alphaproteobacteria</taxon>
        <taxon>Sphingomonadales</taxon>
        <taxon>Sphingomonadaceae</taxon>
        <taxon>Sphingomonas</taxon>
    </lineage>
</organism>
<evidence type="ECO:0000313" key="3">
    <source>
        <dbReference type="Proteomes" id="UP000321250"/>
    </source>
</evidence>
<evidence type="ECO:0000256" key="1">
    <source>
        <dbReference type="SAM" id="Phobius"/>
    </source>
</evidence>
<dbReference type="AlphaFoldDB" id="A0A5C6UF75"/>
<dbReference type="Proteomes" id="UP000321250">
    <property type="component" value="Unassembled WGS sequence"/>
</dbReference>
<comment type="caution">
    <text evidence="2">The sequence shown here is derived from an EMBL/GenBank/DDBJ whole genome shotgun (WGS) entry which is preliminary data.</text>
</comment>
<keyword evidence="1" id="KW-0472">Membrane</keyword>
<protein>
    <submittedName>
        <fullName evidence="2">Uncharacterized protein</fullName>
    </submittedName>
</protein>
<dbReference type="EMBL" id="VOQR01000001">
    <property type="protein sequence ID" value="TXC71124.1"/>
    <property type="molecule type" value="Genomic_DNA"/>
</dbReference>
<name>A0A5C6UF75_9SPHN</name>